<dbReference type="AlphaFoldDB" id="A0A6L2MHM9"/>
<feature type="transmembrane region" description="Helical" evidence="5">
    <location>
        <begin position="703"/>
        <end position="725"/>
    </location>
</feature>
<dbReference type="PANTHER" id="PTHR42648">
    <property type="entry name" value="TRANSPOSASE, PUTATIVE-RELATED"/>
    <property type="match status" value="1"/>
</dbReference>
<evidence type="ECO:0000256" key="5">
    <source>
        <dbReference type="SAM" id="Phobius"/>
    </source>
</evidence>
<protein>
    <submittedName>
        <fullName evidence="7">Ribonuclease H-like domain-containing protein</fullName>
    </submittedName>
</protein>
<evidence type="ECO:0000256" key="4">
    <source>
        <dbReference type="SAM" id="MobiDB-lite"/>
    </source>
</evidence>
<feature type="compositionally biased region" description="Basic and acidic residues" evidence="4">
    <location>
        <begin position="309"/>
        <end position="318"/>
    </location>
</feature>
<evidence type="ECO:0000256" key="2">
    <source>
        <dbReference type="ARBA" id="ARBA00022801"/>
    </source>
</evidence>
<feature type="coiled-coil region" evidence="3">
    <location>
        <begin position="559"/>
        <end position="608"/>
    </location>
</feature>
<dbReference type="Gene3D" id="3.30.420.10">
    <property type="entry name" value="Ribonuclease H-like superfamily/Ribonuclease H"/>
    <property type="match status" value="1"/>
</dbReference>
<dbReference type="PANTHER" id="PTHR42648:SF21">
    <property type="entry name" value="CYSTEINE-RICH RLK (RECEPTOR-LIKE PROTEIN KINASE) 8"/>
    <property type="match status" value="1"/>
</dbReference>
<dbReference type="GO" id="GO:0003676">
    <property type="term" value="F:nucleic acid binding"/>
    <property type="evidence" value="ECO:0007669"/>
    <property type="project" value="InterPro"/>
</dbReference>
<keyword evidence="1" id="KW-0479">Metal-binding</keyword>
<keyword evidence="5" id="KW-1133">Transmembrane helix</keyword>
<keyword evidence="5" id="KW-0472">Membrane</keyword>
<evidence type="ECO:0000259" key="6">
    <source>
        <dbReference type="Pfam" id="PF07727"/>
    </source>
</evidence>
<keyword evidence="2" id="KW-0378">Hydrolase</keyword>
<dbReference type="InterPro" id="IPR036397">
    <property type="entry name" value="RNaseH_sf"/>
</dbReference>
<accession>A0A6L2MHM9</accession>
<comment type="caution">
    <text evidence="7">The sequence shown here is derived from an EMBL/GenBank/DDBJ whole genome shotgun (WGS) entry which is preliminary data.</text>
</comment>
<feature type="domain" description="Reverse transcriptase Ty1/copia-type" evidence="6">
    <location>
        <begin position="707"/>
        <end position="779"/>
    </location>
</feature>
<dbReference type="InterPro" id="IPR012337">
    <property type="entry name" value="RNaseH-like_sf"/>
</dbReference>
<evidence type="ECO:0000256" key="3">
    <source>
        <dbReference type="SAM" id="Coils"/>
    </source>
</evidence>
<dbReference type="InterPro" id="IPR013103">
    <property type="entry name" value="RVT_2"/>
</dbReference>
<sequence>MKIEHYLSHTDYPIWQVIQNGYGPVSVITDTNGMIKVLPPKTAKEVVAREREGKTRTTLLMALAEDHLAKFHKMADAKELWEAIKSRFGGNDESKKMQKYLLKQQFKGTNPSSSNTHNVAFVSADNISSINDVSTTYSISSPSVSKSQNEGSSSYTNEVIHSFFVNQSSAPQLDYDDTKQINDDDIEKMDLKWQVAVISIKIKKFYKRTGRKLQFNTKGSRRRDVGYNGNKARDYGRRHAYQEDSKALVTIDGEDIDWSIHVEEDAQNYALMAYSSSNLSSDNESVFMNKESDLENNFVNDRYAEGMHTSVDESDAKTSKHTSCESNSSLKTTTSMPAPIENAPKVLYEPKVWSDALIIKEYESDSDDDLVCNLQEDKEKPSFASTNYVKHVKPSRGNVKETDTPNHSPKIEKQDTDVKALADCNWRNKRKSWNKVFNYNSGLRHMIGNKVHLVDYQKFEGGSVAFGCSNERITGIKREYSNARTPQQNRVAERKNKTLIEAARTMVLVTKPQNKIPYELLTCKQLIISYLRPFGCHVTILNTIDQLGKFDGKSDSGFLAGYSLNSKAFREELEKLKRQEKEANDAARKEATHEYQDANTNITNLLNAVSTPISTVGPSRALNDDEPSYPGDLSMPHLKDIYASPSEGIFTDSSYDDEGMVTDLNNSETTVNVSLTPITRILTIHPKIIVNVSLTPKTRILKLMLLIEAISIFLAFASYMGFIVYQMDVKSALLYGIIDEEVYVTQPPGFVDPKFPNKVYKVVNALYGLQQAPRACVKTASTPIETQKPLVKDEESANVDVTPKTSHLQAVKKIFRYLKGQPKLGNPQLEFVNFLAGDIFHSNAKSRLLWLLLLQRDAYEKKLIQVLNIHTDDNVADLLAKAFVVSSKELASPKQTALEQTAAGKENSNPLVADSLPITILFTMFAVKLLLFMGYA</sequence>
<keyword evidence="3" id="KW-0175">Coiled coil</keyword>
<dbReference type="SUPFAM" id="SSF53098">
    <property type="entry name" value="Ribonuclease H-like"/>
    <property type="match status" value="1"/>
</dbReference>
<feature type="transmembrane region" description="Helical" evidence="5">
    <location>
        <begin position="915"/>
        <end position="935"/>
    </location>
</feature>
<dbReference type="GO" id="GO:0046872">
    <property type="term" value="F:metal ion binding"/>
    <property type="evidence" value="ECO:0007669"/>
    <property type="project" value="UniProtKB-KW"/>
</dbReference>
<proteinExistence type="predicted"/>
<keyword evidence="5" id="KW-0812">Transmembrane</keyword>
<gene>
    <name evidence="7" type="ORF">Tci_045434</name>
</gene>
<feature type="region of interest" description="Disordered" evidence="4">
    <location>
        <begin position="309"/>
        <end position="337"/>
    </location>
</feature>
<evidence type="ECO:0000256" key="1">
    <source>
        <dbReference type="ARBA" id="ARBA00022723"/>
    </source>
</evidence>
<name>A0A6L2MHM9_TANCI</name>
<dbReference type="Pfam" id="PF07727">
    <property type="entry name" value="RVT_2"/>
    <property type="match status" value="1"/>
</dbReference>
<organism evidence="7">
    <name type="scientific">Tanacetum cinerariifolium</name>
    <name type="common">Dalmatian daisy</name>
    <name type="synonym">Chrysanthemum cinerariifolium</name>
    <dbReference type="NCBI Taxonomy" id="118510"/>
    <lineage>
        <taxon>Eukaryota</taxon>
        <taxon>Viridiplantae</taxon>
        <taxon>Streptophyta</taxon>
        <taxon>Embryophyta</taxon>
        <taxon>Tracheophyta</taxon>
        <taxon>Spermatophyta</taxon>
        <taxon>Magnoliopsida</taxon>
        <taxon>eudicotyledons</taxon>
        <taxon>Gunneridae</taxon>
        <taxon>Pentapetalae</taxon>
        <taxon>asterids</taxon>
        <taxon>campanulids</taxon>
        <taxon>Asterales</taxon>
        <taxon>Asteraceae</taxon>
        <taxon>Asteroideae</taxon>
        <taxon>Anthemideae</taxon>
        <taxon>Anthemidinae</taxon>
        <taxon>Tanacetum</taxon>
    </lineage>
</organism>
<evidence type="ECO:0000313" key="7">
    <source>
        <dbReference type="EMBL" id="GEU73456.1"/>
    </source>
</evidence>
<dbReference type="EMBL" id="BKCJ010006692">
    <property type="protein sequence ID" value="GEU73456.1"/>
    <property type="molecule type" value="Genomic_DNA"/>
</dbReference>
<dbReference type="GO" id="GO:0016787">
    <property type="term" value="F:hydrolase activity"/>
    <property type="evidence" value="ECO:0007669"/>
    <property type="project" value="UniProtKB-KW"/>
</dbReference>
<dbReference type="InterPro" id="IPR039537">
    <property type="entry name" value="Retrotran_Ty1/copia-like"/>
</dbReference>
<feature type="compositionally biased region" description="Polar residues" evidence="4">
    <location>
        <begin position="324"/>
        <end position="336"/>
    </location>
</feature>
<reference evidence="7" key="1">
    <citation type="journal article" date="2019" name="Sci. Rep.">
        <title>Draft genome of Tanacetum cinerariifolium, the natural source of mosquito coil.</title>
        <authorList>
            <person name="Yamashiro T."/>
            <person name="Shiraishi A."/>
            <person name="Satake H."/>
            <person name="Nakayama K."/>
        </authorList>
    </citation>
    <scope>NUCLEOTIDE SEQUENCE</scope>
</reference>